<sequence>MEHQHRAFNPPPPDGPPGPGQLYALNPINTNPNPNHFHPSSSPTTIILRTRAKHRRTALQIFVVGYVANAQKKREGIYKLAPKRIDSSAVISAIDSDGFEGLVKVNLERVIKTVLSWTPGRDKNQEE</sequence>
<evidence type="ECO:0000313" key="3">
    <source>
        <dbReference type="Proteomes" id="UP000708208"/>
    </source>
</evidence>
<reference evidence="2" key="1">
    <citation type="submission" date="2021-06" db="EMBL/GenBank/DDBJ databases">
        <authorList>
            <person name="Hodson N. C."/>
            <person name="Mongue J. A."/>
            <person name="Jaron S. K."/>
        </authorList>
    </citation>
    <scope>NUCLEOTIDE SEQUENCE</scope>
</reference>
<name>A0A8J2NSH6_9HEXA</name>
<feature type="compositionally biased region" description="Pro residues" evidence="1">
    <location>
        <begin position="9"/>
        <end position="19"/>
    </location>
</feature>
<dbReference type="AlphaFoldDB" id="A0A8J2NSH6"/>
<organism evidence="2 3">
    <name type="scientific">Allacma fusca</name>
    <dbReference type="NCBI Taxonomy" id="39272"/>
    <lineage>
        <taxon>Eukaryota</taxon>
        <taxon>Metazoa</taxon>
        <taxon>Ecdysozoa</taxon>
        <taxon>Arthropoda</taxon>
        <taxon>Hexapoda</taxon>
        <taxon>Collembola</taxon>
        <taxon>Symphypleona</taxon>
        <taxon>Sminthuridae</taxon>
        <taxon>Allacma</taxon>
    </lineage>
</organism>
<protein>
    <submittedName>
        <fullName evidence="2">Uncharacterized protein</fullName>
    </submittedName>
</protein>
<gene>
    <name evidence="2" type="ORF">AFUS01_LOCUS2119</name>
</gene>
<evidence type="ECO:0000256" key="1">
    <source>
        <dbReference type="SAM" id="MobiDB-lite"/>
    </source>
</evidence>
<keyword evidence="3" id="KW-1185">Reference proteome</keyword>
<dbReference type="EMBL" id="CAJVCH010012031">
    <property type="protein sequence ID" value="CAG7672452.1"/>
    <property type="molecule type" value="Genomic_DNA"/>
</dbReference>
<comment type="caution">
    <text evidence="2">The sequence shown here is derived from an EMBL/GenBank/DDBJ whole genome shotgun (WGS) entry which is preliminary data.</text>
</comment>
<feature type="compositionally biased region" description="Low complexity" evidence="1">
    <location>
        <begin position="26"/>
        <end position="41"/>
    </location>
</feature>
<dbReference type="Proteomes" id="UP000708208">
    <property type="component" value="Unassembled WGS sequence"/>
</dbReference>
<feature type="region of interest" description="Disordered" evidence="1">
    <location>
        <begin position="1"/>
        <end position="41"/>
    </location>
</feature>
<proteinExistence type="predicted"/>
<accession>A0A8J2NSH6</accession>
<evidence type="ECO:0000313" key="2">
    <source>
        <dbReference type="EMBL" id="CAG7672452.1"/>
    </source>
</evidence>